<gene>
    <name evidence="1" type="ORF">ALP29_201763</name>
</gene>
<proteinExistence type="predicted"/>
<reference evidence="1 2" key="1">
    <citation type="submission" date="2018-08" db="EMBL/GenBank/DDBJ databases">
        <title>Recombination of ecologically and evolutionarily significant loci maintains genetic cohesion in the Pseudomonas syringae species complex.</title>
        <authorList>
            <person name="Dillon M."/>
            <person name="Thakur S."/>
            <person name="Almeida R.N.D."/>
            <person name="Weir B.S."/>
            <person name="Guttman D.S."/>
        </authorList>
    </citation>
    <scope>NUCLEOTIDE SEQUENCE [LARGE SCALE GENOMIC DNA]</scope>
    <source>
        <strain evidence="1 2">ICMP 14479</strain>
    </source>
</reference>
<sequence length="30" mass="3211">MPHITALAGGEGENGFAAFDFYTANNHEKT</sequence>
<dbReference type="EMBL" id="RBUA01001479">
    <property type="protein sequence ID" value="RMU42227.1"/>
    <property type="molecule type" value="Genomic_DNA"/>
</dbReference>
<accession>A0A3M5UAH2</accession>
<evidence type="ECO:0000313" key="1">
    <source>
        <dbReference type="EMBL" id="RMU42227.1"/>
    </source>
</evidence>
<protein>
    <submittedName>
        <fullName evidence="1">Uncharacterized protein</fullName>
    </submittedName>
</protein>
<organism evidence="1 2">
    <name type="scientific">Pseudomonas syringae pv. avii</name>
    <dbReference type="NCBI Taxonomy" id="663959"/>
    <lineage>
        <taxon>Bacteria</taxon>
        <taxon>Pseudomonadati</taxon>
        <taxon>Pseudomonadota</taxon>
        <taxon>Gammaproteobacteria</taxon>
        <taxon>Pseudomonadales</taxon>
        <taxon>Pseudomonadaceae</taxon>
        <taxon>Pseudomonas</taxon>
        <taxon>Pseudomonas syringae</taxon>
    </lineage>
</organism>
<dbReference type="AlphaFoldDB" id="A0A3M5UAH2"/>
<comment type="caution">
    <text evidence="1">The sequence shown here is derived from an EMBL/GenBank/DDBJ whole genome shotgun (WGS) entry which is preliminary data.</text>
</comment>
<evidence type="ECO:0000313" key="2">
    <source>
        <dbReference type="Proteomes" id="UP000280395"/>
    </source>
</evidence>
<name>A0A3M5UAH2_PSESX</name>
<dbReference type="Proteomes" id="UP000280395">
    <property type="component" value="Unassembled WGS sequence"/>
</dbReference>